<evidence type="ECO:0000313" key="5">
    <source>
        <dbReference type="Proteomes" id="UP000649328"/>
    </source>
</evidence>
<evidence type="ECO:0000256" key="2">
    <source>
        <dbReference type="ARBA" id="ARBA00022980"/>
    </source>
</evidence>
<dbReference type="InterPro" id="IPR023575">
    <property type="entry name" value="Ribosomal_uS19_SF"/>
</dbReference>
<evidence type="ECO:0000256" key="3">
    <source>
        <dbReference type="ARBA" id="ARBA00023274"/>
    </source>
</evidence>
<proteinExistence type="inferred from homology"/>
<keyword evidence="3" id="KW-0687">Ribonucleoprotein</keyword>
<sequence length="63" mass="7239">MRAVFTLLKARSAWKGQNVHLRTNARSCTIFPHCGELKYQAHNGKKYVEFEVSDSCLLGENKR</sequence>
<dbReference type="Pfam" id="PF00203">
    <property type="entry name" value="Ribosomal_S19"/>
    <property type="match status" value="1"/>
</dbReference>
<dbReference type="GO" id="GO:0003735">
    <property type="term" value="F:structural constituent of ribosome"/>
    <property type="evidence" value="ECO:0007669"/>
    <property type="project" value="InterPro"/>
</dbReference>
<dbReference type="GO" id="GO:1990904">
    <property type="term" value="C:ribonucleoprotein complex"/>
    <property type="evidence" value="ECO:0007669"/>
    <property type="project" value="UniProtKB-KW"/>
</dbReference>
<reference evidence="4" key="1">
    <citation type="submission" date="2020-10" db="EMBL/GenBank/DDBJ databases">
        <title>The Whole-Genome Sequence of Metschnikowia persimmonesis, a Novel Endophytic Yeast Species Isolated from Medicinal Plant Diospyros kaki Thumb.</title>
        <authorList>
            <person name="Rahmat E."/>
            <person name="Kang Y."/>
        </authorList>
    </citation>
    <scope>NUCLEOTIDE SEQUENCE</scope>
    <source>
        <strain evidence="4">KIOM G15050</strain>
    </source>
</reference>
<dbReference type="OrthoDB" id="2043at2759"/>
<dbReference type="GO" id="GO:0005840">
    <property type="term" value="C:ribosome"/>
    <property type="evidence" value="ECO:0007669"/>
    <property type="project" value="UniProtKB-KW"/>
</dbReference>
<gene>
    <name evidence="4" type="ORF">HF325_003298</name>
</gene>
<evidence type="ECO:0000256" key="1">
    <source>
        <dbReference type="ARBA" id="ARBA00007345"/>
    </source>
</evidence>
<keyword evidence="2" id="KW-0689">Ribosomal protein</keyword>
<name>A0A8H7GV80_9ASCO</name>
<dbReference type="AlphaFoldDB" id="A0A8H7GV80"/>
<accession>A0A8H7GV80</accession>
<comment type="similarity">
    <text evidence="1">Belongs to the universal ribosomal protein uS19 family.</text>
</comment>
<keyword evidence="5" id="KW-1185">Reference proteome</keyword>
<protein>
    <submittedName>
        <fullName evidence="4">Uncharacterized protein</fullName>
    </submittedName>
</protein>
<dbReference type="GO" id="GO:0006412">
    <property type="term" value="P:translation"/>
    <property type="evidence" value="ECO:0007669"/>
    <property type="project" value="InterPro"/>
</dbReference>
<dbReference type="SUPFAM" id="SSF54570">
    <property type="entry name" value="Ribosomal protein S19"/>
    <property type="match status" value="1"/>
</dbReference>
<dbReference type="EMBL" id="JACBPP010000004">
    <property type="protein sequence ID" value="KAF8002333.1"/>
    <property type="molecule type" value="Genomic_DNA"/>
</dbReference>
<dbReference type="Gene3D" id="3.30.860.10">
    <property type="entry name" value="30s Ribosomal Protein S19, Chain A"/>
    <property type="match status" value="1"/>
</dbReference>
<dbReference type="Proteomes" id="UP000649328">
    <property type="component" value="Unassembled WGS sequence"/>
</dbReference>
<dbReference type="InterPro" id="IPR002222">
    <property type="entry name" value="Ribosomal_uS19"/>
</dbReference>
<comment type="caution">
    <text evidence="4">The sequence shown here is derived from an EMBL/GenBank/DDBJ whole genome shotgun (WGS) entry which is preliminary data.</text>
</comment>
<evidence type="ECO:0000313" key="4">
    <source>
        <dbReference type="EMBL" id="KAF8002333.1"/>
    </source>
</evidence>
<organism evidence="4 5">
    <name type="scientific">Metschnikowia pulcherrima</name>
    <dbReference type="NCBI Taxonomy" id="27326"/>
    <lineage>
        <taxon>Eukaryota</taxon>
        <taxon>Fungi</taxon>
        <taxon>Dikarya</taxon>
        <taxon>Ascomycota</taxon>
        <taxon>Saccharomycotina</taxon>
        <taxon>Pichiomycetes</taxon>
        <taxon>Metschnikowiaceae</taxon>
        <taxon>Metschnikowia</taxon>
    </lineage>
</organism>